<sequence>MRIWPRRAARTPPHEVIDVHPGVPPLTAWGRNGIVGTIGSGSAAGATVVAHPHRNERGALDCYELEVWDHPGPVFDDGGRFVMDDWVTDDRVPGTEGGLVDALTREVDVTWWTDQARLDAFWSTHWERR</sequence>
<dbReference type="Proteomes" id="UP000539146">
    <property type="component" value="Unassembled WGS sequence"/>
</dbReference>
<comment type="caution">
    <text evidence="1">The sequence shown here is derived from an EMBL/GenBank/DDBJ whole genome shotgun (WGS) entry which is preliminary data.</text>
</comment>
<organism evidence="1 2">
    <name type="scientific">Curtobacterium citreum</name>
    <dbReference type="NCBI Taxonomy" id="2036"/>
    <lineage>
        <taxon>Bacteria</taxon>
        <taxon>Bacillati</taxon>
        <taxon>Actinomycetota</taxon>
        <taxon>Actinomycetes</taxon>
        <taxon>Micrococcales</taxon>
        <taxon>Microbacteriaceae</taxon>
        <taxon>Curtobacterium</taxon>
    </lineage>
</organism>
<accession>A0A850DW48</accession>
<dbReference type="EMBL" id="JABMCG010000120">
    <property type="protein sequence ID" value="NUU29171.1"/>
    <property type="molecule type" value="Genomic_DNA"/>
</dbReference>
<proteinExistence type="predicted"/>
<name>A0A850DW48_9MICO</name>
<gene>
    <name evidence="1" type="ORF">HP467_13815</name>
</gene>
<reference evidence="1 2" key="1">
    <citation type="submission" date="2020-05" db="EMBL/GenBank/DDBJ databases">
        <title>Genome Sequencing of Type Strains.</title>
        <authorList>
            <person name="Lemaire J.F."/>
            <person name="Inderbitzin P."/>
            <person name="Gregorio O.A."/>
            <person name="Collins S.B."/>
            <person name="Wespe N."/>
            <person name="Knight-Connoni V."/>
        </authorList>
    </citation>
    <scope>NUCLEOTIDE SEQUENCE [LARGE SCALE GENOMIC DNA]</scope>
    <source>
        <strain evidence="1 2">DSM 20512</strain>
    </source>
</reference>
<dbReference type="AlphaFoldDB" id="A0A850DW48"/>
<dbReference type="RefSeq" id="WP_175326530.1">
    <property type="nucleotide sequence ID" value="NZ_BAAAWP010000001.1"/>
</dbReference>
<evidence type="ECO:0000313" key="1">
    <source>
        <dbReference type="EMBL" id="NUU29171.1"/>
    </source>
</evidence>
<protein>
    <submittedName>
        <fullName evidence="1">Uncharacterized protein</fullName>
    </submittedName>
</protein>
<evidence type="ECO:0000313" key="2">
    <source>
        <dbReference type="Proteomes" id="UP000539146"/>
    </source>
</evidence>